<feature type="region of interest" description="Disordered" evidence="1">
    <location>
        <begin position="33"/>
        <end position="68"/>
    </location>
</feature>
<feature type="compositionally biased region" description="Pro residues" evidence="1">
    <location>
        <begin position="98"/>
        <end position="107"/>
    </location>
</feature>
<keyword evidence="3" id="KW-1185">Reference proteome</keyword>
<dbReference type="Proteomes" id="UP000835052">
    <property type="component" value="Unassembled WGS sequence"/>
</dbReference>
<dbReference type="EMBL" id="CAJGYM010000117">
    <property type="protein sequence ID" value="CAD6198196.1"/>
    <property type="molecule type" value="Genomic_DNA"/>
</dbReference>
<evidence type="ECO:0000313" key="2">
    <source>
        <dbReference type="EMBL" id="CAD6198196.1"/>
    </source>
</evidence>
<evidence type="ECO:0000313" key="3">
    <source>
        <dbReference type="Proteomes" id="UP000835052"/>
    </source>
</evidence>
<feature type="region of interest" description="Disordered" evidence="1">
    <location>
        <begin position="225"/>
        <end position="249"/>
    </location>
</feature>
<feature type="region of interest" description="Disordered" evidence="1">
    <location>
        <begin position="297"/>
        <end position="373"/>
    </location>
</feature>
<feature type="region of interest" description="Disordered" evidence="1">
    <location>
        <begin position="89"/>
        <end position="148"/>
    </location>
</feature>
<comment type="caution">
    <text evidence="2">The sequence shown here is derived from an EMBL/GenBank/DDBJ whole genome shotgun (WGS) entry which is preliminary data.</text>
</comment>
<evidence type="ECO:0000256" key="1">
    <source>
        <dbReference type="SAM" id="MobiDB-lite"/>
    </source>
</evidence>
<feature type="compositionally biased region" description="Basic and acidic residues" evidence="1">
    <location>
        <begin position="185"/>
        <end position="195"/>
    </location>
</feature>
<name>A0A8S1HNF4_9PELO</name>
<accession>A0A8S1HNF4</accession>
<gene>
    <name evidence="2" type="ORF">CAUJ_LOCUS14102</name>
</gene>
<proteinExistence type="predicted"/>
<feature type="compositionally biased region" description="Basic and acidic residues" evidence="1">
    <location>
        <begin position="232"/>
        <end position="246"/>
    </location>
</feature>
<dbReference type="OrthoDB" id="5871127at2759"/>
<feature type="compositionally biased region" description="Basic and acidic residues" evidence="1">
    <location>
        <begin position="357"/>
        <end position="369"/>
    </location>
</feature>
<feature type="compositionally biased region" description="Basic and acidic residues" evidence="1">
    <location>
        <begin position="127"/>
        <end position="148"/>
    </location>
</feature>
<dbReference type="AlphaFoldDB" id="A0A8S1HNF4"/>
<feature type="region of interest" description="Disordered" evidence="1">
    <location>
        <begin position="406"/>
        <end position="455"/>
    </location>
</feature>
<organism evidence="2 3">
    <name type="scientific">Caenorhabditis auriculariae</name>
    <dbReference type="NCBI Taxonomy" id="2777116"/>
    <lineage>
        <taxon>Eukaryota</taxon>
        <taxon>Metazoa</taxon>
        <taxon>Ecdysozoa</taxon>
        <taxon>Nematoda</taxon>
        <taxon>Chromadorea</taxon>
        <taxon>Rhabditida</taxon>
        <taxon>Rhabditina</taxon>
        <taxon>Rhabditomorpha</taxon>
        <taxon>Rhabditoidea</taxon>
        <taxon>Rhabditidae</taxon>
        <taxon>Peloderinae</taxon>
        <taxon>Caenorhabditis</taxon>
    </lineage>
</organism>
<feature type="region of interest" description="Disordered" evidence="1">
    <location>
        <begin position="169"/>
        <end position="199"/>
    </location>
</feature>
<feature type="compositionally biased region" description="Basic and acidic residues" evidence="1">
    <location>
        <begin position="309"/>
        <end position="346"/>
    </location>
</feature>
<sequence>MGPSPGSPKHLPPPPHKRVVEVHKKQNFNDYDAYESYGHDDYTNEYANGGYSDDFDEEEHWRRQQQNDVYDSVPLSNVRGVARVQVSAVEPMVQSPPQNIPQAPPLPRSDSSYNQGTIDRQLKYSSARKEERRESVELKHEPKREHKVNEKIDRHNEVHIRYDPHASAMHSHKHSFIDGFNSSPQDEKPPKKKEPSQTAGAIRAIINNLKGNSEKHDDVPRVKVSTNPFLRGDGHLDRMTPSRKTPDNGLKNVQEVVQKMNNGDWPINIEDEDDRVSADLARDRDREIRRMPKMDKARQWETLHRKKEERRERILPPTELEKRNESRSGSRRESIEGKGKDGRRSQVEVVHCGEPPDIDKLSEKSEEHTSVSTDSALYTESAVCPLPVYKSLPTYHTSINVVVPDLPGSRPHKQHEQIGPKITVNGGPVSHNNLKSPLSREEVRSPHRSAQSAVLKEELKTDDIQGYEVTKIEVENKASPRNASKEKGGRFVKKSAAALIAKKQGISASNDESPNSADFIDPRIAAEIRSLKEREEELKKSRTELGLPTIDDVIDTWKGRRPTGIRSAQSLDHLNRLGGQSSPLERSHSSYNVYVERPKMWNNDLTTATTVMLIGTLRHPPIMDPSQEALDRIRGMKLHIIAVPKKVSLCGNSPQKLFCKIENFFVNRPTLRRHAPIFRNPTILRSIRVPVKRSTAVRVWASSRSFLRPGRMKQDPTAAPARRPPAVSSRLAYRRSTSRLTRQKSTRLYRGSSVVRFSDLVTSIF</sequence>
<feature type="compositionally biased region" description="Polar residues" evidence="1">
    <location>
        <begin position="109"/>
        <end position="118"/>
    </location>
</feature>
<reference evidence="2" key="1">
    <citation type="submission" date="2020-10" db="EMBL/GenBank/DDBJ databases">
        <authorList>
            <person name="Kikuchi T."/>
        </authorList>
    </citation>
    <scope>NUCLEOTIDE SEQUENCE</scope>
    <source>
        <strain evidence="2">NKZ352</strain>
    </source>
</reference>
<protein>
    <submittedName>
        <fullName evidence="2">Uncharacterized protein</fullName>
    </submittedName>
</protein>